<reference evidence="5" key="1">
    <citation type="journal article" date="2017" name="Nature">
        <title>The sunflower genome provides insights into oil metabolism, flowering and Asterid evolution.</title>
        <authorList>
            <person name="Badouin H."/>
            <person name="Gouzy J."/>
            <person name="Grassa C.J."/>
            <person name="Murat F."/>
            <person name="Staton S.E."/>
            <person name="Cottret L."/>
            <person name="Lelandais-Briere C."/>
            <person name="Owens G.L."/>
            <person name="Carrere S."/>
            <person name="Mayjonade B."/>
            <person name="Legrand L."/>
            <person name="Gill N."/>
            <person name="Kane N.C."/>
            <person name="Bowers J.E."/>
            <person name="Hubner S."/>
            <person name="Bellec A."/>
            <person name="Berard A."/>
            <person name="Berges H."/>
            <person name="Blanchet N."/>
            <person name="Boniface M.C."/>
            <person name="Brunel D."/>
            <person name="Catrice O."/>
            <person name="Chaidir N."/>
            <person name="Claudel C."/>
            <person name="Donnadieu C."/>
            <person name="Faraut T."/>
            <person name="Fievet G."/>
            <person name="Helmstetter N."/>
            <person name="King M."/>
            <person name="Knapp S.J."/>
            <person name="Lai Z."/>
            <person name="Le Paslier M.C."/>
            <person name="Lippi Y."/>
            <person name="Lorenzon L."/>
            <person name="Mandel J.R."/>
            <person name="Marage G."/>
            <person name="Marchand G."/>
            <person name="Marquand E."/>
            <person name="Bret-Mestries E."/>
            <person name="Morien E."/>
            <person name="Nambeesan S."/>
            <person name="Nguyen T."/>
            <person name="Pegot-Espagnet P."/>
            <person name="Pouilly N."/>
            <person name="Raftis F."/>
            <person name="Sallet E."/>
            <person name="Schiex T."/>
            <person name="Thomas J."/>
            <person name="Vandecasteele C."/>
            <person name="Vares D."/>
            <person name="Vear F."/>
            <person name="Vautrin S."/>
            <person name="Crespi M."/>
            <person name="Mangin B."/>
            <person name="Burke J.M."/>
            <person name="Salse J."/>
            <person name="Munos S."/>
            <person name="Vincourt P."/>
            <person name="Rieseberg L.H."/>
            <person name="Langlade N.B."/>
        </authorList>
    </citation>
    <scope>NUCLEOTIDE SEQUENCE</scope>
    <source>
        <tissue evidence="5">Leaves</tissue>
    </source>
</reference>
<evidence type="ECO:0000313" key="6">
    <source>
        <dbReference type="Proteomes" id="UP000215914"/>
    </source>
</evidence>
<evidence type="ECO:0000256" key="2">
    <source>
        <dbReference type="ARBA" id="ARBA00022980"/>
    </source>
</evidence>
<proteinExistence type="inferred from homology"/>
<dbReference type="Proteomes" id="UP000215914">
    <property type="component" value="Unassembled WGS sequence"/>
</dbReference>
<dbReference type="Gramene" id="mRNA:HanXRQr2_Chr02g0080381">
    <property type="protein sequence ID" value="CDS:HanXRQr2_Chr02g0080381.1"/>
    <property type="gene ID" value="HanXRQr2_Chr02g0080381"/>
</dbReference>
<keyword evidence="3" id="KW-0687">Ribonucleoprotein</keyword>
<dbReference type="InterPro" id="IPR008195">
    <property type="entry name" value="Ribosomal_eL34"/>
</dbReference>
<feature type="region of interest" description="Disordered" evidence="4">
    <location>
        <begin position="1"/>
        <end position="26"/>
    </location>
</feature>
<dbReference type="GO" id="GO:1990904">
    <property type="term" value="C:ribonucleoprotein complex"/>
    <property type="evidence" value="ECO:0007669"/>
    <property type="project" value="UniProtKB-KW"/>
</dbReference>
<organism evidence="5 6">
    <name type="scientific">Helianthus annuus</name>
    <name type="common">Common sunflower</name>
    <dbReference type="NCBI Taxonomy" id="4232"/>
    <lineage>
        <taxon>Eukaryota</taxon>
        <taxon>Viridiplantae</taxon>
        <taxon>Streptophyta</taxon>
        <taxon>Embryophyta</taxon>
        <taxon>Tracheophyta</taxon>
        <taxon>Spermatophyta</taxon>
        <taxon>Magnoliopsida</taxon>
        <taxon>eudicotyledons</taxon>
        <taxon>Gunneridae</taxon>
        <taxon>Pentapetalae</taxon>
        <taxon>asterids</taxon>
        <taxon>campanulids</taxon>
        <taxon>Asterales</taxon>
        <taxon>Asteraceae</taxon>
        <taxon>Asteroideae</taxon>
        <taxon>Heliantheae alliance</taxon>
        <taxon>Heliantheae</taxon>
        <taxon>Helianthus</taxon>
    </lineage>
</organism>
<evidence type="ECO:0000313" key="5">
    <source>
        <dbReference type="EMBL" id="KAF5819685.1"/>
    </source>
</evidence>
<comment type="similarity">
    <text evidence="1">Belongs to the eukaryotic ribosomal protein eL34 family.</text>
</comment>
<sequence length="54" mass="6204">MVQRLTYQKRQRYATQRSGSPTRNDNIIIGGKLVFQTTQKRARGPKCPVTGKRI</sequence>
<accession>A0A9K3JS72</accession>
<dbReference type="GO" id="GO:0006412">
    <property type="term" value="P:translation"/>
    <property type="evidence" value="ECO:0007669"/>
    <property type="project" value="InterPro"/>
</dbReference>
<keyword evidence="2 5" id="KW-0689">Ribosomal protein</keyword>
<evidence type="ECO:0000256" key="3">
    <source>
        <dbReference type="ARBA" id="ARBA00023274"/>
    </source>
</evidence>
<protein>
    <submittedName>
        <fullName evidence="5">Ribosomal protein L34Ae</fullName>
    </submittedName>
</protein>
<keyword evidence="6" id="KW-1185">Reference proteome</keyword>
<dbReference type="Pfam" id="PF01199">
    <property type="entry name" value="Ribosomal_L34e"/>
    <property type="match status" value="1"/>
</dbReference>
<dbReference type="AlphaFoldDB" id="A0A9K3JS72"/>
<dbReference type="EMBL" id="MNCJ02000317">
    <property type="protein sequence ID" value="KAF5819685.1"/>
    <property type="molecule type" value="Genomic_DNA"/>
</dbReference>
<evidence type="ECO:0000256" key="1">
    <source>
        <dbReference type="ARBA" id="ARBA00009875"/>
    </source>
</evidence>
<gene>
    <name evidence="5" type="ORF">HanXRQr2_Chr02g0080381</name>
</gene>
<name>A0A9K3JS72_HELAN</name>
<reference evidence="5" key="2">
    <citation type="submission" date="2020-06" db="EMBL/GenBank/DDBJ databases">
        <title>Helianthus annuus Genome sequencing and assembly Release 2.</title>
        <authorList>
            <person name="Gouzy J."/>
            <person name="Langlade N."/>
            <person name="Munos S."/>
        </authorList>
    </citation>
    <scope>NUCLEOTIDE SEQUENCE</scope>
    <source>
        <tissue evidence="5">Leaves</tissue>
    </source>
</reference>
<feature type="compositionally biased region" description="Polar residues" evidence="4">
    <location>
        <begin position="13"/>
        <end position="25"/>
    </location>
</feature>
<comment type="caution">
    <text evidence="5">The sequence shown here is derived from an EMBL/GenBank/DDBJ whole genome shotgun (WGS) entry which is preliminary data.</text>
</comment>
<dbReference type="GO" id="GO:0003735">
    <property type="term" value="F:structural constituent of ribosome"/>
    <property type="evidence" value="ECO:0007669"/>
    <property type="project" value="InterPro"/>
</dbReference>
<evidence type="ECO:0000256" key="4">
    <source>
        <dbReference type="SAM" id="MobiDB-lite"/>
    </source>
</evidence>
<dbReference type="GO" id="GO:0005840">
    <property type="term" value="C:ribosome"/>
    <property type="evidence" value="ECO:0007669"/>
    <property type="project" value="UniProtKB-KW"/>
</dbReference>